<dbReference type="Proteomes" id="UP000262939">
    <property type="component" value="Unassembled WGS sequence"/>
</dbReference>
<gene>
    <name evidence="2" type="ORF">D0466_18980</name>
</gene>
<evidence type="ECO:0000313" key="2">
    <source>
        <dbReference type="EMBL" id="RFU61295.1"/>
    </source>
</evidence>
<sequence length="381" mass="42910">MCGTYDNGISQTAGKEGGAELIHYIVGKNLGHLNPCVANISKFRNISSEEVKIFAYSHTHEWLKSNLTDTEIHDAVHFRKGADQLLNADLLIHDWRDEVKETKNQRKGQGPIIGGIYHSDLSVSDDDTDWTTKFKQQIRAVSQRSTDIFFHINLTQPKEIPELTTLYMPIPIIARDINMQQAQVKSRLGIPADEPFILVQMGGGIGKFRYRYMDEWYEKINQLEIQYRIVVAGQLGGVNFPFNPKIVQAPLFENGRELVNAADLVISKPGMGILMDCISTGTPLLSLPADTKEREVKNMMLKELAGEESCVAEHDMPLLELAARIKQMISQKDHYNQAFSKVPQNGAEIVAQSMKMLSGKTLVDLPDIYEQILKLTPFRVK</sequence>
<dbReference type="Gene3D" id="3.40.50.2000">
    <property type="entry name" value="Glycogen Phosphorylase B"/>
    <property type="match status" value="1"/>
</dbReference>
<feature type="domain" description="Glycosyl transferase family 28 C-terminal" evidence="1">
    <location>
        <begin position="244"/>
        <end position="342"/>
    </location>
</feature>
<keyword evidence="3" id="KW-1185">Reference proteome</keyword>
<proteinExistence type="predicted"/>
<comment type="caution">
    <text evidence="2">The sequence shown here is derived from an EMBL/GenBank/DDBJ whole genome shotgun (WGS) entry which is preliminary data.</text>
</comment>
<reference evidence="2 3" key="1">
    <citation type="submission" date="2018-08" db="EMBL/GenBank/DDBJ databases">
        <title>Bacillus chawlae sp. nov., Bacillus glennii sp. nov., and Bacillus saganii sp. nov. Isolated from the Vehicle Assembly Building at Kennedy Space Center where the Viking Spacecraft were Assembled.</title>
        <authorList>
            <person name="Seuylemezian A."/>
            <person name="Vaishampayan P."/>
        </authorList>
    </citation>
    <scope>NUCLEOTIDE SEQUENCE [LARGE SCALE GENOMIC DNA]</scope>
    <source>
        <strain evidence="2 3">V44-8</strain>
    </source>
</reference>
<dbReference type="AlphaFoldDB" id="A0A372L8Q5"/>
<accession>A0A372L8Q5</accession>
<name>A0A372L8Q5_9BACI</name>
<evidence type="ECO:0000313" key="3">
    <source>
        <dbReference type="Proteomes" id="UP000262939"/>
    </source>
</evidence>
<evidence type="ECO:0000259" key="1">
    <source>
        <dbReference type="Pfam" id="PF04101"/>
    </source>
</evidence>
<organism evidence="2 3">
    <name type="scientific">Peribacillus glennii</name>
    <dbReference type="NCBI Taxonomy" id="2303991"/>
    <lineage>
        <taxon>Bacteria</taxon>
        <taxon>Bacillati</taxon>
        <taxon>Bacillota</taxon>
        <taxon>Bacilli</taxon>
        <taxon>Bacillales</taxon>
        <taxon>Bacillaceae</taxon>
        <taxon>Peribacillus</taxon>
    </lineage>
</organism>
<dbReference type="GO" id="GO:0016758">
    <property type="term" value="F:hexosyltransferase activity"/>
    <property type="evidence" value="ECO:0007669"/>
    <property type="project" value="InterPro"/>
</dbReference>
<dbReference type="EMBL" id="QVTD01000016">
    <property type="protein sequence ID" value="RFU61295.1"/>
    <property type="molecule type" value="Genomic_DNA"/>
</dbReference>
<protein>
    <recommendedName>
        <fullName evidence="1">Glycosyl transferase family 28 C-terminal domain-containing protein</fullName>
    </recommendedName>
</protein>
<dbReference type="InterPro" id="IPR007235">
    <property type="entry name" value="Glyco_trans_28_C"/>
</dbReference>
<dbReference type="SUPFAM" id="SSF53756">
    <property type="entry name" value="UDP-Glycosyltransferase/glycogen phosphorylase"/>
    <property type="match status" value="1"/>
</dbReference>
<dbReference type="Pfam" id="PF04101">
    <property type="entry name" value="Glyco_tran_28_C"/>
    <property type="match status" value="1"/>
</dbReference>